<proteinExistence type="predicted"/>
<name>A0A8S5RDD0_9VIRU</name>
<sequence>MNEVLERRLAAKKQDLKNEQEYFKIDMQHIEQASYEDNAINALLSMKKLKTEISELELVLQMLKTEKK</sequence>
<dbReference type="EMBL" id="BK059091">
    <property type="protein sequence ID" value="DAE28972.1"/>
    <property type="molecule type" value="Genomic_DNA"/>
</dbReference>
<reference evidence="1" key="1">
    <citation type="journal article" date="2021" name="Proc. Natl. Acad. Sci. U.S.A.">
        <title>A Catalog of Tens of Thousands of Viruses from Human Metagenomes Reveals Hidden Associations with Chronic Diseases.</title>
        <authorList>
            <person name="Tisza M.J."/>
            <person name="Buck C.B."/>
        </authorList>
    </citation>
    <scope>NUCLEOTIDE SEQUENCE</scope>
    <source>
        <strain evidence="1">CtmTa7</strain>
    </source>
</reference>
<accession>A0A8S5RDD0</accession>
<protein>
    <submittedName>
        <fullName evidence="1">Uncharacterized protein</fullName>
    </submittedName>
</protein>
<evidence type="ECO:0000313" key="1">
    <source>
        <dbReference type="EMBL" id="DAE28972.1"/>
    </source>
</evidence>
<organism evidence="1">
    <name type="scientific">virus sp. ctmTa7</name>
    <dbReference type="NCBI Taxonomy" id="2828255"/>
    <lineage>
        <taxon>Viruses</taxon>
    </lineage>
</organism>